<evidence type="ECO:0000313" key="3">
    <source>
        <dbReference type="Proteomes" id="UP000254266"/>
    </source>
</evidence>
<keyword evidence="1" id="KW-0732">Signal</keyword>
<organism evidence="2 3">
    <name type="scientific">endosymbiont of Galathealinum brachiosum</name>
    <dbReference type="NCBI Taxonomy" id="2200906"/>
    <lineage>
        <taxon>Bacteria</taxon>
        <taxon>Pseudomonadati</taxon>
        <taxon>Pseudomonadota</taxon>
        <taxon>Gammaproteobacteria</taxon>
        <taxon>sulfur-oxidizing symbionts</taxon>
    </lineage>
</organism>
<sequence>MLRKLFSYFVVLSVLVSMQLSSAVNSYHYVGAYEIALHEAFLYIENDSSDTQYEDFSLEYELDAYNDQYDEKSKIFQLAILVDFSIQAIQSAPYQIKSVPFISKPDELHPPEPSPA</sequence>
<proteinExistence type="predicted"/>
<feature type="signal peptide" evidence="1">
    <location>
        <begin position="1"/>
        <end position="22"/>
    </location>
</feature>
<comment type="caution">
    <text evidence="2">The sequence shown here is derived from an EMBL/GenBank/DDBJ whole genome shotgun (WGS) entry which is preliminary data.</text>
</comment>
<dbReference type="EMBL" id="QFXC01000007">
    <property type="protein sequence ID" value="RDH84542.1"/>
    <property type="molecule type" value="Genomic_DNA"/>
</dbReference>
<accession>A0A370DI06</accession>
<dbReference type="Proteomes" id="UP000254266">
    <property type="component" value="Unassembled WGS sequence"/>
</dbReference>
<feature type="chain" id="PRO_5016835077" evidence="1">
    <location>
        <begin position="23"/>
        <end position="116"/>
    </location>
</feature>
<evidence type="ECO:0000313" key="2">
    <source>
        <dbReference type="EMBL" id="RDH84542.1"/>
    </source>
</evidence>
<keyword evidence="3" id="KW-1185">Reference proteome</keyword>
<evidence type="ECO:0000256" key="1">
    <source>
        <dbReference type="SAM" id="SignalP"/>
    </source>
</evidence>
<name>A0A370DI06_9GAMM</name>
<protein>
    <submittedName>
        <fullName evidence="2">Uncharacterized protein</fullName>
    </submittedName>
</protein>
<dbReference type="AlphaFoldDB" id="A0A370DI06"/>
<gene>
    <name evidence="2" type="ORF">DIZ80_03465</name>
</gene>
<reference evidence="2 3" key="1">
    <citation type="journal article" date="2018" name="ISME J.">
        <title>Endosymbiont genomes yield clues of tubeworm success.</title>
        <authorList>
            <person name="Li Y."/>
            <person name="Liles M.R."/>
            <person name="Halanych K.M."/>
        </authorList>
    </citation>
    <scope>NUCLEOTIDE SEQUENCE [LARGE SCALE GENOMIC DNA]</scope>
    <source>
        <strain evidence="2">A1464</strain>
    </source>
</reference>